<sequence>MLDNATSRVFTCQYATSFHKGRTKGVIVTRTRFAALGALALAGALALTGCSAGSNGASDGGTKSIGTPDGKGKTITVWIMNGDLSPKILDVAEKQFTEATGAKVKLQLQQWDGITTKLTTALAQKDAPDVVDLGNTQVPVYAATGGLMDLSPYKKELQGGQTWLSGLEGPATVDGKLYGAPLFAGNRAVIYNKKMWADAGVTDVPTSYDQLTADLDKVKAKNPQADFSAFYMPGQYWYGGLQWVWDAGGQIATEQGGKWKGSIDSADAVKGLTAWKDFQNSYSAKSTQDINTDKPAESDIFAQGNTSAILGSAWEIGSITTAKPELKDQIGTFAMPSQTKGKTQPVFLGGSDLGIPSKSQNQDLALYYTKILTSKKFQQDQVFGVDGWEPNSTQLLDAVSGDVDELHKPYFAAASTSRPTPAAPGWATIEGDSTFQTMFADIATGRKTPKQAAEGFSEHLTSALNAQQ</sequence>
<proteinExistence type="inferred from homology"/>
<protein>
    <submittedName>
        <fullName evidence="4">Carbohydrate ABC transporter substrate-binding protein (CUT1 family)</fullName>
    </submittedName>
</protein>
<dbReference type="Pfam" id="PF01547">
    <property type="entry name" value="SBP_bac_1"/>
    <property type="match status" value="1"/>
</dbReference>
<dbReference type="GO" id="GO:0015768">
    <property type="term" value="P:maltose transport"/>
    <property type="evidence" value="ECO:0007669"/>
    <property type="project" value="TreeGrafter"/>
</dbReference>
<evidence type="ECO:0000313" key="5">
    <source>
        <dbReference type="Proteomes" id="UP000295764"/>
    </source>
</evidence>
<dbReference type="InterPro" id="IPR006059">
    <property type="entry name" value="SBP"/>
</dbReference>
<dbReference type="EMBL" id="SNVW01000016">
    <property type="protein sequence ID" value="TDN41700.1"/>
    <property type="molecule type" value="Genomic_DNA"/>
</dbReference>
<dbReference type="CDD" id="cd14747">
    <property type="entry name" value="PBP2_MalE"/>
    <property type="match status" value="1"/>
</dbReference>
<dbReference type="GO" id="GO:0055052">
    <property type="term" value="C:ATP-binding cassette (ABC) transporter complex, substrate-binding subunit-containing"/>
    <property type="evidence" value="ECO:0007669"/>
    <property type="project" value="TreeGrafter"/>
</dbReference>
<organism evidence="4 5">
    <name type="scientific">Curtobacterium flaccumfaciens</name>
    <dbReference type="NCBI Taxonomy" id="2035"/>
    <lineage>
        <taxon>Bacteria</taxon>
        <taxon>Bacillati</taxon>
        <taxon>Actinomycetota</taxon>
        <taxon>Actinomycetes</taxon>
        <taxon>Micrococcales</taxon>
        <taxon>Microbacteriaceae</taxon>
        <taxon>Curtobacterium</taxon>
    </lineage>
</organism>
<dbReference type="PANTHER" id="PTHR30061">
    <property type="entry name" value="MALTOSE-BINDING PERIPLASMIC PROTEIN"/>
    <property type="match status" value="1"/>
</dbReference>
<dbReference type="AlphaFoldDB" id="A0A4R6DBM2"/>
<evidence type="ECO:0000256" key="1">
    <source>
        <dbReference type="ARBA" id="ARBA00008520"/>
    </source>
</evidence>
<accession>A0A4R6DBM2</accession>
<dbReference type="PANTHER" id="PTHR30061:SF50">
    <property type="entry name" value="MALTOSE_MALTODEXTRIN-BINDING PERIPLASMIC PROTEIN"/>
    <property type="match status" value="1"/>
</dbReference>
<dbReference type="GO" id="GO:1901982">
    <property type="term" value="F:maltose binding"/>
    <property type="evidence" value="ECO:0007669"/>
    <property type="project" value="TreeGrafter"/>
</dbReference>
<dbReference type="Proteomes" id="UP000295764">
    <property type="component" value="Unassembled WGS sequence"/>
</dbReference>
<dbReference type="Gene3D" id="3.40.190.10">
    <property type="entry name" value="Periplasmic binding protein-like II"/>
    <property type="match status" value="2"/>
</dbReference>
<keyword evidence="3" id="KW-0732">Signal</keyword>
<gene>
    <name evidence="4" type="ORF">EDF64_11619</name>
</gene>
<dbReference type="SUPFAM" id="SSF53850">
    <property type="entry name" value="Periplasmic binding protein-like II"/>
    <property type="match status" value="1"/>
</dbReference>
<comment type="similarity">
    <text evidence="1">Belongs to the bacterial solute-binding protein 1 family.</text>
</comment>
<evidence type="ECO:0000313" key="4">
    <source>
        <dbReference type="EMBL" id="TDN41700.1"/>
    </source>
</evidence>
<evidence type="ECO:0000256" key="3">
    <source>
        <dbReference type="ARBA" id="ARBA00022729"/>
    </source>
</evidence>
<reference evidence="4 5" key="1">
    <citation type="submission" date="2019-03" db="EMBL/GenBank/DDBJ databases">
        <title>Genomic analyses of the natural microbiome of Caenorhabditis elegans.</title>
        <authorList>
            <person name="Samuel B."/>
        </authorList>
    </citation>
    <scope>NUCLEOTIDE SEQUENCE [LARGE SCALE GENOMIC DNA]</scope>
    <source>
        <strain evidence="4 5">JUb65</strain>
    </source>
</reference>
<dbReference type="OrthoDB" id="2507686at2"/>
<evidence type="ECO:0000256" key="2">
    <source>
        <dbReference type="ARBA" id="ARBA00022448"/>
    </source>
</evidence>
<name>A0A4R6DBM2_9MICO</name>
<dbReference type="GO" id="GO:0042956">
    <property type="term" value="P:maltodextrin transmembrane transport"/>
    <property type="evidence" value="ECO:0007669"/>
    <property type="project" value="TreeGrafter"/>
</dbReference>
<keyword evidence="2" id="KW-0813">Transport</keyword>
<comment type="caution">
    <text evidence="4">The sequence shown here is derived from an EMBL/GenBank/DDBJ whole genome shotgun (WGS) entry which is preliminary data.</text>
</comment>